<dbReference type="InterPro" id="IPR022907">
    <property type="entry name" value="VapC_family"/>
</dbReference>
<keyword evidence="1 5" id="KW-1277">Toxin-antitoxin system</keyword>
<dbReference type="AlphaFoldDB" id="A0A4Q1CD17"/>
<dbReference type="EC" id="3.1.-.-" evidence="5"/>
<reference evidence="7 8" key="1">
    <citation type="submission" date="2019-01" db="EMBL/GenBank/DDBJ databases">
        <title>Lacunisphaera sp. strain TWA-58.</title>
        <authorList>
            <person name="Chen W.-M."/>
        </authorList>
    </citation>
    <scope>NUCLEOTIDE SEQUENCE [LARGE SCALE GENOMIC DNA]</scope>
    <source>
        <strain evidence="7 8">TWA-58</strain>
    </source>
</reference>
<evidence type="ECO:0000313" key="7">
    <source>
        <dbReference type="EMBL" id="RXK56998.1"/>
    </source>
</evidence>
<feature type="binding site" evidence="5">
    <location>
        <position position="4"/>
    </location>
    <ligand>
        <name>Mg(2+)</name>
        <dbReference type="ChEBI" id="CHEBI:18420"/>
    </ligand>
</feature>
<evidence type="ECO:0000256" key="3">
    <source>
        <dbReference type="ARBA" id="ARBA00022723"/>
    </source>
</evidence>
<name>A0A4Q1CD17_9BACT</name>
<dbReference type="EMBL" id="SDHX01000001">
    <property type="protein sequence ID" value="RXK56998.1"/>
    <property type="molecule type" value="Genomic_DNA"/>
</dbReference>
<dbReference type="GO" id="GO:0000287">
    <property type="term" value="F:magnesium ion binding"/>
    <property type="evidence" value="ECO:0007669"/>
    <property type="project" value="UniProtKB-UniRule"/>
</dbReference>
<keyword evidence="4 5" id="KW-0378">Hydrolase</keyword>
<dbReference type="Pfam" id="PF01850">
    <property type="entry name" value="PIN"/>
    <property type="match status" value="1"/>
</dbReference>
<dbReference type="HAMAP" id="MF_00265">
    <property type="entry name" value="VapC_Nob1"/>
    <property type="match status" value="1"/>
</dbReference>
<dbReference type="InterPro" id="IPR029060">
    <property type="entry name" value="PIN-like_dom_sf"/>
</dbReference>
<dbReference type="Proteomes" id="UP000290218">
    <property type="component" value="Unassembled WGS sequence"/>
</dbReference>
<comment type="cofactor">
    <cofactor evidence="5">
        <name>Mg(2+)</name>
        <dbReference type="ChEBI" id="CHEBI:18420"/>
    </cofactor>
</comment>
<keyword evidence="2 5" id="KW-0540">Nuclease</keyword>
<protein>
    <recommendedName>
        <fullName evidence="5">Ribonuclease VapC</fullName>
        <shortName evidence="5">RNase VapC</shortName>
        <ecNumber evidence="5">3.1.-.-</ecNumber>
    </recommendedName>
    <alternativeName>
        <fullName evidence="5">Toxin VapC</fullName>
    </alternativeName>
</protein>
<evidence type="ECO:0000313" key="8">
    <source>
        <dbReference type="Proteomes" id="UP000290218"/>
    </source>
</evidence>
<dbReference type="OrthoDB" id="329172at2"/>
<dbReference type="InterPro" id="IPR002716">
    <property type="entry name" value="PIN_dom"/>
</dbReference>
<evidence type="ECO:0000256" key="5">
    <source>
        <dbReference type="HAMAP-Rule" id="MF_00265"/>
    </source>
</evidence>
<comment type="similarity">
    <text evidence="5">Belongs to the PINc/VapC protein family.</text>
</comment>
<comment type="function">
    <text evidence="5">Toxic component of a toxin-antitoxin (TA) system. An RNase.</text>
</comment>
<evidence type="ECO:0000256" key="4">
    <source>
        <dbReference type="ARBA" id="ARBA00022801"/>
    </source>
</evidence>
<keyword evidence="3 5" id="KW-0479">Metal-binding</keyword>
<keyword evidence="8" id="KW-1185">Reference proteome</keyword>
<evidence type="ECO:0000256" key="1">
    <source>
        <dbReference type="ARBA" id="ARBA00022649"/>
    </source>
</evidence>
<dbReference type="SUPFAM" id="SSF88723">
    <property type="entry name" value="PIN domain-like"/>
    <property type="match status" value="1"/>
</dbReference>
<evidence type="ECO:0000259" key="6">
    <source>
        <dbReference type="Pfam" id="PF01850"/>
    </source>
</evidence>
<accession>A0A4Q1CD17</accession>
<dbReference type="GO" id="GO:0004540">
    <property type="term" value="F:RNA nuclease activity"/>
    <property type="evidence" value="ECO:0007669"/>
    <property type="project" value="InterPro"/>
</dbReference>
<keyword evidence="5" id="KW-0460">Magnesium</keyword>
<dbReference type="Gene3D" id="3.40.50.1010">
    <property type="entry name" value="5'-nuclease"/>
    <property type="match status" value="1"/>
</dbReference>
<organism evidence="7 8">
    <name type="scientific">Oleiharenicola lentus</name>
    <dbReference type="NCBI Taxonomy" id="2508720"/>
    <lineage>
        <taxon>Bacteria</taxon>
        <taxon>Pseudomonadati</taxon>
        <taxon>Verrucomicrobiota</taxon>
        <taxon>Opitutia</taxon>
        <taxon>Opitutales</taxon>
        <taxon>Opitutaceae</taxon>
        <taxon>Oleiharenicola</taxon>
    </lineage>
</organism>
<keyword evidence="5" id="KW-0800">Toxin</keyword>
<dbReference type="GO" id="GO:0016787">
    <property type="term" value="F:hydrolase activity"/>
    <property type="evidence" value="ECO:0007669"/>
    <property type="project" value="UniProtKB-KW"/>
</dbReference>
<comment type="caution">
    <text evidence="7">The sequence shown here is derived from an EMBL/GenBank/DDBJ whole genome shotgun (WGS) entry which is preliminary data.</text>
</comment>
<evidence type="ECO:0000256" key="2">
    <source>
        <dbReference type="ARBA" id="ARBA00022722"/>
    </source>
</evidence>
<feature type="domain" description="PIN" evidence="6">
    <location>
        <begin position="1"/>
        <end position="110"/>
    </location>
</feature>
<gene>
    <name evidence="5" type="primary">vapC</name>
    <name evidence="7" type="ORF">ESB00_13525</name>
</gene>
<feature type="binding site" evidence="5">
    <location>
        <position position="85"/>
    </location>
    <ligand>
        <name>Mg(2+)</name>
        <dbReference type="ChEBI" id="CHEBI:18420"/>
    </ligand>
</feature>
<proteinExistence type="inferred from homology"/>
<sequence length="116" mass="12912">MLVDTSVWIDHFHRANPELQACLQAGQVWTHTVVIGELAAGRLKHRAEILRHLQKLPRADEIDLGEGLHLLDENTLMGRGLSWSDIQLLAAARIDGLRLWTHDRALAAAAAELKLS</sequence>
<dbReference type="GO" id="GO:0090729">
    <property type="term" value="F:toxin activity"/>
    <property type="evidence" value="ECO:0007669"/>
    <property type="project" value="UniProtKB-KW"/>
</dbReference>